<reference evidence="13" key="1">
    <citation type="journal article" date="2014" name="Int. J. Syst. Evol. Microbiol.">
        <title>Complete genome sequence of Corynebacterium casei LMG S-19264T (=DSM 44701T), isolated from a smear-ripened cheese.</title>
        <authorList>
            <consortium name="US DOE Joint Genome Institute (JGI-PGF)"/>
            <person name="Walter F."/>
            <person name="Albersmeier A."/>
            <person name="Kalinowski J."/>
            <person name="Ruckert C."/>
        </authorList>
    </citation>
    <scope>NUCLEOTIDE SEQUENCE</scope>
    <source>
        <strain evidence="13">JCM 1480</strain>
    </source>
</reference>
<evidence type="ECO:0000313" key="14">
    <source>
        <dbReference type="Proteomes" id="UP000648535"/>
    </source>
</evidence>
<feature type="binding site" evidence="11">
    <location>
        <position position="113"/>
    </location>
    <ligand>
        <name>substrate</name>
    </ligand>
</feature>
<comment type="function">
    <text evidence="11">Catalyzes the specific phosphorylation of the 3-hydroxyl group of shikimic acid using ATP as a cosubstrate.</text>
</comment>
<evidence type="ECO:0000256" key="8">
    <source>
        <dbReference type="ARBA" id="ARBA00022840"/>
    </source>
</evidence>
<dbReference type="PANTHER" id="PTHR21087:SF16">
    <property type="entry name" value="SHIKIMATE KINASE 1, CHLOROPLASTIC"/>
    <property type="match status" value="1"/>
</dbReference>
<evidence type="ECO:0000256" key="1">
    <source>
        <dbReference type="ARBA" id="ARBA00004842"/>
    </source>
</evidence>
<feature type="binding site" evidence="11">
    <location>
        <position position="184"/>
    </location>
    <ligand>
        <name>ATP</name>
        <dbReference type="ChEBI" id="CHEBI:30616"/>
    </ligand>
</feature>
<dbReference type="SUPFAM" id="SSF52540">
    <property type="entry name" value="P-loop containing nucleoside triphosphate hydrolases"/>
    <property type="match status" value="1"/>
</dbReference>
<dbReference type="InterPro" id="IPR031322">
    <property type="entry name" value="Shikimate/glucono_kinase"/>
</dbReference>
<keyword evidence="6 11" id="KW-0547">Nucleotide-binding</keyword>
<dbReference type="GO" id="GO:0008652">
    <property type="term" value="P:amino acid biosynthetic process"/>
    <property type="evidence" value="ECO:0007669"/>
    <property type="project" value="UniProtKB-KW"/>
</dbReference>
<evidence type="ECO:0000256" key="2">
    <source>
        <dbReference type="ARBA" id="ARBA00006997"/>
    </source>
</evidence>
<name>A0A8H9KXL2_9MICO</name>
<dbReference type="Gene3D" id="3.40.50.300">
    <property type="entry name" value="P-loop containing nucleotide triphosphate hydrolases"/>
    <property type="match status" value="1"/>
</dbReference>
<evidence type="ECO:0000256" key="12">
    <source>
        <dbReference type="SAM" id="MobiDB-lite"/>
    </source>
</evidence>
<gene>
    <name evidence="11" type="primary">aroK</name>
    <name evidence="13" type="ORF">GCM10009769_02310</name>
</gene>
<dbReference type="Proteomes" id="UP000648535">
    <property type="component" value="Unassembled WGS sequence"/>
</dbReference>
<comment type="similarity">
    <text evidence="2 11">Belongs to the shikimate kinase family.</text>
</comment>
<proteinExistence type="inferred from homology"/>
<dbReference type="Pfam" id="PF01202">
    <property type="entry name" value="SKI"/>
    <property type="match status" value="1"/>
</dbReference>
<evidence type="ECO:0000256" key="11">
    <source>
        <dbReference type="HAMAP-Rule" id="MF_00109"/>
    </source>
</evidence>
<dbReference type="InterPro" id="IPR023000">
    <property type="entry name" value="Shikimate_kinase_CS"/>
</dbReference>
<sequence length="215" mass="21925">MTAGPRAGGPRGDGSHSGDPRVGGPRGGGSPRTGRLTAPVVVIGPMGAGKSSVGKRVAKALGVPFTDTDRVIVREHGPIPAIFATRGEPAFRELEADAVRDAVTTGGVVAVGGGAVTHAATRESLVGARIVLLTVSPEAVAERIAGSDRPLLADGGIDAWQTILDERAATYAELAHIVVDTSRRPMSRVVDEVVAWVRDGEPGTIDAPEHTGGTP</sequence>
<dbReference type="CDD" id="cd00464">
    <property type="entry name" value="SK"/>
    <property type="match status" value="1"/>
</dbReference>
<keyword evidence="9 11" id="KW-0057">Aromatic amino acid biosynthesis</keyword>
<comment type="catalytic activity">
    <reaction evidence="10 11">
        <text>shikimate + ATP = 3-phosphoshikimate + ADP + H(+)</text>
        <dbReference type="Rhea" id="RHEA:13121"/>
        <dbReference type="ChEBI" id="CHEBI:15378"/>
        <dbReference type="ChEBI" id="CHEBI:30616"/>
        <dbReference type="ChEBI" id="CHEBI:36208"/>
        <dbReference type="ChEBI" id="CHEBI:145989"/>
        <dbReference type="ChEBI" id="CHEBI:456216"/>
        <dbReference type="EC" id="2.7.1.71"/>
    </reaction>
</comment>
<dbReference type="GO" id="GO:0004765">
    <property type="term" value="F:shikimate kinase activity"/>
    <property type="evidence" value="ECO:0007669"/>
    <property type="project" value="UniProtKB-UniRule"/>
</dbReference>
<evidence type="ECO:0000256" key="4">
    <source>
        <dbReference type="ARBA" id="ARBA00022605"/>
    </source>
</evidence>
<evidence type="ECO:0000256" key="7">
    <source>
        <dbReference type="ARBA" id="ARBA00022777"/>
    </source>
</evidence>
<feature type="binding site" evidence="11">
    <location>
        <position position="149"/>
    </location>
    <ligand>
        <name>ATP</name>
        <dbReference type="ChEBI" id="CHEBI:30616"/>
    </ligand>
</feature>
<dbReference type="HAMAP" id="MF_00109">
    <property type="entry name" value="Shikimate_kinase"/>
    <property type="match status" value="1"/>
</dbReference>
<evidence type="ECO:0000256" key="3">
    <source>
        <dbReference type="ARBA" id="ARBA00012154"/>
    </source>
</evidence>
<evidence type="ECO:0000256" key="6">
    <source>
        <dbReference type="ARBA" id="ARBA00022741"/>
    </source>
</evidence>
<comment type="subunit">
    <text evidence="11">Monomer.</text>
</comment>
<keyword evidence="11" id="KW-0963">Cytoplasm</keyword>
<comment type="subcellular location">
    <subcellularLocation>
        <location evidence="11">Cytoplasm</location>
    </subcellularLocation>
</comment>
<comment type="pathway">
    <text evidence="1 11">Metabolic intermediate biosynthesis; chorismate biosynthesis; chorismate from D-erythrose 4-phosphate and phosphoenolpyruvate: step 5/7.</text>
</comment>
<dbReference type="AlphaFoldDB" id="A0A8H9KXL2"/>
<keyword evidence="11" id="KW-0479">Metal-binding</keyword>
<dbReference type="GO" id="GO:0005524">
    <property type="term" value="F:ATP binding"/>
    <property type="evidence" value="ECO:0007669"/>
    <property type="project" value="UniProtKB-UniRule"/>
</dbReference>
<feature type="region of interest" description="Disordered" evidence="12">
    <location>
        <begin position="1"/>
        <end position="36"/>
    </location>
</feature>
<feature type="compositionally biased region" description="Gly residues" evidence="12">
    <location>
        <begin position="1"/>
        <end position="12"/>
    </location>
</feature>
<dbReference type="GO" id="GO:0009423">
    <property type="term" value="P:chorismate biosynthetic process"/>
    <property type="evidence" value="ECO:0007669"/>
    <property type="project" value="UniProtKB-UniRule"/>
</dbReference>
<dbReference type="PANTHER" id="PTHR21087">
    <property type="entry name" value="SHIKIMATE KINASE"/>
    <property type="match status" value="1"/>
</dbReference>
<keyword evidence="5 11" id="KW-0808">Transferase</keyword>
<keyword evidence="8 11" id="KW-0067">ATP-binding</keyword>
<keyword evidence="4 11" id="KW-0028">Amino-acid biosynthesis</keyword>
<feature type="binding site" evidence="11">
    <location>
        <position position="92"/>
    </location>
    <ligand>
        <name>substrate</name>
    </ligand>
</feature>
<evidence type="ECO:0000256" key="9">
    <source>
        <dbReference type="ARBA" id="ARBA00023141"/>
    </source>
</evidence>
<dbReference type="InterPro" id="IPR000623">
    <property type="entry name" value="Shikimate_kinase/TSH1"/>
</dbReference>
<reference evidence="13" key="2">
    <citation type="submission" date="2020-09" db="EMBL/GenBank/DDBJ databases">
        <authorList>
            <person name="Sun Q."/>
            <person name="Ohkuma M."/>
        </authorList>
    </citation>
    <scope>NUCLEOTIDE SEQUENCE</scope>
    <source>
        <strain evidence="13">JCM 1480</strain>
    </source>
</reference>
<dbReference type="PRINTS" id="PR01100">
    <property type="entry name" value="SHIKIMTKNASE"/>
</dbReference>
<organism evidence="13 14">
    <name type="scientific">Curtobacterium luteum</name>
    <dbReference type="NCBI Taxonomy" id="33881"/>
    <lineage>
        <taxon>Bacteria</taxon>
        <taxon>Bacillati</taxon>
        <taxon>Actinomycetota</taxon>
        <taxon>Actinomycetes</taxon>
        <taxon>Micrococcales</taxon>
        <taxon>Microbacteriaceae</taxon>
        <taxon>Curtobacterium</taxon>
    </lineage>
</organism>
<feature type="binding site" evidence="11">
    <location>
        <position position="51"/>
    </location>
    <ligand>
        <name>Mg(2+)</name>
        <dbReference type="ChEBI" id="CHEBI:18420"/>
    </ligand>
</feature>
<dbReference type="GO" id="GO:0005829">
    <property type="term" value="C:cytosol"/>
    <property type="evidence" value="ECO:0007669"/>
    <property type="project" value="TreeGrafter"/>
</dbReference>
<dbReference type="EC" id="2.7.1.71" evidence="3 11"/>
<dbReference type="GO" id="GO:0000287">
    <property type="term" value="F:magnesium ion binding"/>
    <property type="evidence" value="ECO:0007669"/>
    <property type="project" value="UniProtKB-UniRule"/>
</dbReference>
<accession>A0A8H9KXL2</accession>
<feature type="binding site" evidence="11">
    <location>
        <position position="69"/>
    </location>
    <ligand>
        <name>substrate</name>
    </ligand>
</feature>
<feature type="binding site" evidence="11">
    <location>
        <begin position="47"/>
        <end position="52"/>
    </location>
    <ligand>
        <name>ATP</name>
        <dbReference type="ChEBI" id="CHEBI:30616"/>
    </ligand>
</feature>
<dbReference type="PROSITE" id="PS01128">
    <property type="entry name" value="SHIKIMATE_KINASE"/>
    <property type="match status" value="1"/>
</dbReference>
<evidence type="ECO:0000256" key="10">
    <source>
        <dbReference type="ARBA" id="ARBA00048567"/>
    </source>
</evidence>
<comment type="cofactor">
    <cofactor evidence="11">
        <name>Mg(2+)</name>
        <dbReference type="ChEBI" id="CHEBI:18420"/>
    </cofactor>
    <text evidence="11">Binds 1 Mg(2+) ion per subunit.</text>
</comment>
<comment type="caution">
    <text evidence="13">The sequence shown here is derived from an EMBL/GenBank/DDBJ whole genome shotgun (WGS) entry which is preliminary data.</text>
</comment>
<keyword evidence="11" id="KW-0460">Magnesium</keyword>
<feature type="binding site" evidence="11">
    <location>
        <position position="167"/>
    </location>
    <ligand>
        <name>substrate</name>
    </ligand>
</feature>
<dbReference type="InterPro" id="IPR027417">
    <property type="entry name" value="P-loop_NTPase"/>
</dbReference>
<keyword evidence="7 11" id="KW-0418">Kinase</keyword>
<dbReference type="GO" id="GO:0009073">
    <property type="term" value="P:aromatic amino acid family biosynthetic process"/>
    <property type="evidence" value="ECO:0007669"/>
    <property type="project" value="UniProtKB-KW"/>
</dbReference>
<evidence type="ECO:0000256" key="5">
    <source>
        <dbReference type="ARBA" id="ARBA00022679"/>
    </source>
</evidence>
<protein>
    <recommendedName>
        <fullName evidence="3 11">Shikimate kinase</fullName>
        <shortName evidence="11">SK</shortName>
        <ecNumber evidence="3 11">2.7.1.71</ecNumber>
    </recommendedName>
</protein>
<dbReference type="UniPathway" id="UPA00053">
    <property type="reaction ID" value="UER00088"/>
</dbReference>
<dbReference type="EMBL" id="BMOI01000001">
    <property type="protein sequence ID" value="GGK87803.1"/>
    <property type="molecule type" value="Genomic_DNA"/>
</dbReference>
<evidence type="ECO:0000313" key="13">
    <source>
        <dbReference type="EMBL" id="GGK87803.1"/>
    </source>
</evidence>